<protein>
    <recommendedName>
        <fullName evidence="4">Knottins-like domain-containing protein</fullName>
    </recommendedName>
</protein>
<dbReference type="InterPro" id="IPR003614">
    <property type="entry name" value="Knottins"/>
</dbReference>
<reference evidence="5" key="1">
    <citation type="submission" date="2013-04" db="UniProtKB">
        <authorList>
            <consortium name="EnsemblPlants"/>
        </authorList>
    </citation>
    <scope>IDENTIFICATION</scope>
</reference>
<dbReference type="HOGENOM" id="CLU_161668_1_2_1"/>
<dbReference type="STRING" id="4533.J3LAV1"/>
<feature type="signal peptide" evidence="3">
    <location>
        <begin position="1"/>
        <end position="29"/>
    </location>
</feature>
<dbReference type="OMA" id="CANICQN"/>
<evidence type="ECO:0000313" key="6">
    <source>
        <dbReference type="Proteomes" id="UP000006038"/>
    </source>
</evidence>
<keyword evidence="1 3" id="KW-0732">Signal</keyword>
<dbReference type="InterPro" id="IPR036574">
    <property type="entry name" value="Scorpion_toxin-like_sf"/>
</dbReference>
<dbReference type="InterPro" id="IPR008176">
    <property type="entry name" value="Defensin_plant"/>
</dbReference>
<dbReference type="SMART" id="SM00505">
    <property type="entry name" value="Knot1"/>
    <property type="match status" value="1"/>
</dbReference>
<dbReference type="PRINTS" id="PR00288">
    <property type="entry name" value="PUROTHIONIN"/>
</dbReference>
<dbReference type="Proteomes" id="UP000006038">
    <property type="component" value="Unassembled WGS sequence"/>
</dbReference>
<feature type="chain" id="PRO_5003773302" description="Knottins-like domain-containing protein" evidence="3">
    <location>
        <begin position="30"/>
        <end position="85"/>
    </location>
</feature>
<proteinExistence type="predicted"/>
<dbReference type="Gene3D" id="3.30.30.10">
    <property type="entry name" value="Knottin, scorpion toxin-like"/>
    <property type="match status" value="1"/>
</dbReference>
<evidence type="ECO:0000259" key="4">
    <source>
        <dbReference type="SMART" id="SM00505"/>
    </source>
</evidence>
<dbReference type="Gramene" id="OB02G17680.1">
    <property type="protein sequence ID" value="OB02G17680.1"/>
    <property type="gene ID" value="OB02G17680"/>
</dbReference>
<dbReference type="EnsemblPlants" id="OB02G17680.1">
    <property type="protein sequence ID" value="OB02G17680.1"/>
    <property type="gene ID" value="OB02G17680"/>
</dbReference>
<dbReference type="PROSITE" id="PS00940">
    <property type="entry name" value="GAMMA_THIONIN"/>
    <property type="match status" value="1"/>
</dbReference>
<evidence type="ECO:0000256" key="1">
    <source>
        <dbReference type="ARBA" id="ARBA00022729"/>
    </source>
</evidence>
<accession>J3LAV1</accession>
<dbReference type="CDD" id="cd00107">
    <property type="entry name" value="Knot1"/>
    <property type="match status" value="1"/>
</dbReference>
<evidence type="ECO:0000313" key="5">
    <source>
        <dbReference type="EnsemblPlants" id="OB02G17680.1"/>
    </source>
</evidence>
<evidence type="ECO:0000256" key="2">
    <source>
        <dbReference type="ARBA" id="ARBA00023157"/>
    </source>
</evidence>
<dbReference type="SUPFAM" id="SSF57095">
    <property type="entry name" value="Scorpion toxin-like"/>
    <property type="match status" value="1"/>
</dbReference>
<name>J3LAV1_ORYBR</name>
<dbReference type="eggNOG" id="ENOG502T2KX">
    <property type="taxonomic scope" value="Eukaryota"/>
</dbReference>
<organism evidence="5">
    <name type="scientific">Oryza brachyantha</name>
    <name type="common">malo sina</name>
    <dbReference type="NCBI Taxonomy" id="4533"/>
    <lineage>
        <taxon>Eukaryota</taxon>
        <taxon>Viridiplantae</taxon>
        <taxon>Streptophyta</taxon>
        <taxon>Embryophyta</taxon>
        <taxon>Tracheophyta</taxon>
        <taxon>Spermatophyta</taxon>
        <taxon>Magnoliopsida</taxon>
        <taxon>Liliopsida</taxon>
        <taxon>Poales</taxon>
        <taxon>Poaceae</taxon>
        <taxon>BOP clade</taxon>
        <taxon>Oryzoideae</taxon>
        <taxon>Oryzeae</taxon>
        <taxon>Oryzinae</taxon>
        <taxon>Oryza</taxon>
    </lineage>
</organism>
<dbReference type="AlphaFoldDB" id="J3LAV1"/>
<keyword evidence="6" id="KW-1185">Reference proteome</keyword>
<dbReference type="GO" id="GO:0006952">
    <property type="term" value="P:defense response"/>
    <property type="evidence" value="ECO:0007669"/>
    <property type="project" value="InterPro"/>
</dbReference>
<keyword evidence="2" id="KW-1015">Disulfide bond</keyword>
<dbReference type="PANTHER" id="PTHR33147:SF26">
    <property type="entry name" value="DEFENSIN-LIKE PROTEIN 7-RELATED"/>
    <property type="match status" value="1"/>
</dbReference>
<evidence type="ECO:0000256" key="3">
    <source>
        <dbReference type="SAM" id="SignalP"/>
    </source>
</evidence>
<dbReference type="PANTHER" id="PTHR33147">
    <property type="entry name" value="DEFENSIN-LIKE PROTEIN 1"/>
    <property type="match status" value="1"/>
</dbReference>
<feature type="domain" description="Knottins-like" evidence="4">
    <location>
        <begin position="31"/>
        <end position="76"/>
    </location>
</feature>
<dbReference type="Pfam" id="PF00304">
    <property type="entry name" value="Gamma-thionin"/>
    <property type="match status" value="1"/>
</dbReference>
<sequence>MEPSRKLSMTAAVLLLLIVATEMGTVVQAKLCQKESSEFRGVCIRSQNCANKCKLEGYVDGKCRYLTRRCFCTVECGSDHGGLTP</sequence>